<protein>
    <recommendedName>
        <fullName evidence="3">CRISPR-associated protein Csc3</fullName>
    </recommendedName>
</protein>
<proteinExistence type="predicted"/>
<name>A0A081CA93_VECG1</name>
<accession>A0A081CA93</accession>
<keyword evidence="2" id="KW-1185">Reference proteome</keyword>
<dbReference type="eggNOG" id="ENOG502Z9BK">
    <property type="taxonomic scope" value="Bacteria"/>
</dbReference>
<dbReference type="Proteomes" id="UP000030661">
    <property type="component" value="Unassembled WGS sequence"/>
</dbReference>
<dbReference type="NCBIfam" id="TIGR03174">
    <property type="entry name" value="cas_Csc3"/>
    <property type="match status" value="1"/>
</dbReference>
<dbReference type="InterPro" id="IPR017589">
    <property type="entry name" value="CRISPR-assoc_prot_Cas10d/Csc3"/>
</dbReference>
<reference evidence="1" key="1">
    <citation type="journal article" date="2015" name="PeerJ">
        <title>First genomic representation of candidate bacterial phylum KSB3 points to enhanced environmental sensing as a trigger of wastewater bulking.</title>
        <authorList>
            <person name="Sekiguchi Y."/>
            <person name="Ohashi A."/>
            <person name="Parks D.H."/>
            <person name="Yamauchi T."/>
            <person name="Tyson G.W."/>
            <person name="Hugenholtz P."/>
        </authorList>
    </citation>
    <scope>NUCLEOTIDE SEQUENCE [LARGE SCALE GENOMIC DNA]</scope>
</reference>
<dbReference type="EMBL" id="DF820480">
    <property type="protein sequence ID" value="GAK61498.1"/>
    <property type="molecule type" value="Genomic_DNA"/>
</dbReference>
<gene>
    <name evidence="1" type="ORF">U27_01399</name>
</gene>
<organism evidence="1">
    <name type="scientific">Vecturithrix granuli</name>
    <dbReference type="NCBI Taxonomy" id="1499967"/>
    <lineage>
        <taxon>Bacteria</taxon>
        <taxon>Candidatus Moduliflexota</taxon>
        <taxon>Candidatus Vecturitrichia</taxon>
        <taxon>Candidatus Vecturitrichales</taxon>
        <taxon>Candidatus Vecturitrichaceae</taxon>
        <taxon>Candidatus Vecturithrix</taxon>
    </lineage>
</organism>
<evidence type="ECO:0000313" key="2">
    <source>
        <dbReference type="Proteomes" id="UP000030661"/>
    </source>
</evidence>
<dbReference type="HOGENOM" id="CLU_280448_0_0_0"/>
<evidence type="ECO:0008006" key="3">
    <source>
        <dbReference type="Google" id="ProtNLM"/>
    </source>
</evidence>
<evidence type="ECO:0000313" key="1">
    <source>
        <dbReference type="EMBL" id="GAK61498.1"/>
    </source>
</evidence>
<sequence>MDRYETSAIPVQIRLLLDSVDPEDTVLQEYVRFVAPNLLTQLATYSAKGGKAFLEKCRQEGYNYHDKPDQSMVAHVLNGIFPVMRIVRELERRDLLALNDVERKLYLTAYTLHDLDKIAGEKDLYQLGTSETREHLIQTLTAWIERLAIDRFFPEYVQFLDDLIYLILNTQDKYGTDALPYNYGIGKLAPRKRDFLRDLSNLSDVLNYLDDKQSDGNLLTSPANVCQGKLQKLLARLSQGQLRFAYHQLSTVTGLLTNLINNTILHLFRERGYIPLLFFPNGVVYLADNQKSVKDIADQLFEAVTKKISTACKQRLQQNLTGFTRDGKGMKFSHYYHNIFSVPELLSVAGLAVNKIIHDKKKPVSAERLATMRQMQKDGGKWAIPDEIELNYEASLDVDRLAEYLMVVEQVLSAIPKIADVDQKIMNSLGLADEYEHISVIPDKGGAKYRWYLAAGKYLQQHRGLDREELDAAMATIVQTIIDAYRPQIEQYENQRESFSFLRSYLQAIVDLDGTAIQGWQDFVKELEIYSSAHKSGRKTLMCSLCSTPYATDRQQETAVLFQPQVYSNKQPLNKQADRRGICDVCSLELMLRQILMKSRFQASGGNFENLKVKYLYLYPGYYFTTESARYVARFYQDSLKHLNLFKVTNALTGRQGFNIQDVLELEDFQIETEDEAEENGTDRFLKMELPKNDLATFFFFGIPSFEKEPSETESWVLPAFLALALPFVLTAKVVASECPLPLYATGNEFRETVILDAPHHFLMHILEQDRFRIDEVFNKLETLTAVFRMHLDVYSSKGKPNWNRINEIAMNLDTDRMYVFHYLMKLQRDQKWESLPRSVVTRYLHLYQLLQREGDMSIFKGLVDRYYVFYHPADFNSHNILRPVSTAIALTIKSDTDLSEEDAILEMIGEIKGSQERVHNKQAKGYAPIGGYDELAAIREFVEYFYHVTFQGYCRGERALLRERANRIKSGCEAYYLETHAPRKKNKEVVNNTDTDA</sequence>
<dbReference type="STRING" id="1499967.U27_01399"/>
<dbReference type="AlphaFoldDB" id="A0A081CA93"/>